<proteinExistence type="predicted"/>
<accession>A0A0N9WI84</accession>
<evidence type="ECO:0000256" key="15">
    <source>
        <dbReference type="PROSITE-ProRule" id="PRU00110"/>
    </source>
</evidence>
<dbReference type="InterPro" id="IPR008207">
    <property type="entry name" value="Sig_transdc_His_kin_Hpt_dom"/>
</dbReference>
<dbReference type="SMART" id="SM00388">
    <property type="entry name" value="HisKA"/>
    <property type="match status" value="1"/>
</dbReference>
<keyword evidence="6 16" id="KW-0597">Phosphoprotein</keyword>
<dbReference type="InterPro" id="IPR004358">
    <property type="entry name" value="Sig_transdc_His_kin-like_C"/>
</dbReference>
<dbReference type="GO" id="GO:0005886">
    <property type="term" value="C:plasma membrane"/>
    <property type="evidence" value="ECO:0007669"/>
    <property type="project" value="UniProtKB-SubCell"/>
</dbReference>
<reference evidence="22" key="1">
    <citation type="submission" date="2015-09" db="EMBL/GenBank/DDBJ databases">
        <title>Whole genome sequence of Pseudomonas fluorescens FW300-N2E3.</title>
        <authorList>
            <person name="Ray J."/>
            <person name="Melnyk R."/>
            <person name="Deutschbauer A."/>
        </authorList>
    </citation>
    <scope>NUCLEOTIDE SEQUENCE [LARGE SCALE GENOMIC DNA]</scope>
    <source>
        <strain evidence="22">FW300-N2E3</strain>
    </source>
</reference>
<reference evidence="21 22" key="2">
    <citation type="journal article" date="2018" name="Nature">
        <title>Mutant phenotypes for thousands of bacterial genes of unknown function.</title>
        <authorList>
            <person name="Price M.N."/>
            <person name="Wetmore K.M."/>
            <person name="Waters R.J."/>
            <person name="Callaghan M."/>
            <person name="Ray J."/>
            <person name="Liu H."/>
            <person name="Kuehl J.V."/>
            <person name="Melnyk R.A."/>
            <person name="Lamson J.S."/>
            <person name="Suh Y."/>
            <person name="Carlson H.K."/>
            <person name="Esquivel Z."/>
            <person name="Sadeeshkumar H."/>
            <person name="Chakraborty R."/>
            <person name="Zane G.M."/>
            <person name="Rubin B.E."/>
            <person name="Wall J.D."/>
            <person name="Visel A."/>
            <person name="Bristow J."/>
            <person name="Blow M.J."/>
            <person name="Arkin A.P."/>
            <person name="Deutschbauer A.M."/>
        </authorList>
    </citation>
    <scope>NUCLEOTIDE SEQUENCE [LARGE SCALE GENOMIC DNA]</scope>
    <source>
        <strain evidence="21 22">FW300-N2E3</strain>
    </source>
</reference>
<evidence type="ECO:0000256" key="11">
    <source>
        <dbReference type="ARBA" id="ARBA00022840"/>
    </source>
</evidence>
<dbReference type="Pfam" id="PF02518">
    <property type="entry name" value="HATPase_c"/>
    <property type="match status" value="1"/>
</dbReference>
<comment type="catalytic activity">
    <reaction evidence="1">
        <text>ATP + protein L-histidine = ADP + protein N-phospho-L-histidine.</text>
        <dbReference type="EC" id="2.7.13.3"/>
    </reaction>
</comment>
<feature type="domain" description="Response regulatory" evidence="19">
    <location>
        <begin position="843"/>
        <end position="957"/>
    </location>
</feature>
<feature type="transmembrane region" description="Helical" evidence="17">
    <location>
        <begin position="21"/>
        <end position="40"/>
    </location>
</feature>
<evidence type="ECO:0000256" key="17">
    <source>
        <dbReference type="SAM" id="Phobius"/>
    </source>
</evidence>
<dbReference type="Gene3D" id="1.10.287.130">
    <property type="match status" value="1"/>
</dbReference>
<evidence type="ECO:0000256" key="13">
    <source>
        <dbReference type="ARBA" id="ARBA00023012"/>
    </source>
</evidence>
<dbReference type="InterPro" id="IPR036097">
    <property type="entry name" value="HisK_dim/P_sf"/>
</dbReference>
<evidence type="ECO:0000256" key="3">
    <source>
        <dbReference type="ARBA" id="ARBA00012438"/>
    </source>
</evidence>
<dbReference type="AlphaFoldDB" id="A0A0N9WI84"/>
<evidence type="ECO:0000256" key="8">
    <source>
        <dbReference type="ARBA" id="ARBA00022692"/>
    </source>
</evidence>
<evidence type="ECO:0000256" key="9">
    <source>
        <dbReference type="ARBA" id="ARBA00022741"/>
    </source>
</evidence>
<keyword evidence="7" id="KW-0808">Transferase</keyword>
<evidence type="ECO:0000256" key="7">
    <source>
        <dbReference type="ARBA" id="ARBA00022679"/>
    </source>
</evidence>
<dbReference type="PROSITE" id="PS50110">
    <property type="entry name" value="RESPONSE_REGULATORY"/>
    <property type="match status" value="1"/>
</dbReference>
<evidence type="ECO:0000256" key="5">
    <source>
        <dbReference type="ARBA" id="ARBA00022519"/>
    </source>
</evidence>
<dbReference type="PANTHER" id="PTHR43047:SF72">
    <property type="entry name" value="OSMOSENSING HISTIDINE PROTEIN KINASE SLN1"/>
    <property type="match status" value="1"/>
</dbReference>
<keyword evidence="9" id="KW-0547">Nucleotide-binding</keyword>
<keyword evidence="5" id="KW-0997">Cell inner membrane</keyword>
<sequence length="1072" mass="116974">MTHPNARLHKLTSSSLRMNKGVVVLCGLASMLVGLSVWGLNRMVAEQRDAVRYHFARLMENMGEQDLFLSAIAQQSAKGLTLNTQRMHMSVQEPMPEQDSGIYRAKELSFSLPFSVKINPTSIEPSERPKVFALGAHLASYYSAFWSASHYQSPQVFLFNVPDNFDIAVPAAGELRGAGQIQGGTFQQVLTQVLQCLQKKNPQPLDSQVHWVRYGAQADKGVAPTVLAYINVDLPASQLDIEGASPWVVVASLLNLSQINDIERIMEWSIYDRFGLTAPNGSLLVGTEPPDPALSEGLNVRLDGLVFKISSEGPHPWTAVYVVGFKSFIDYAWWPLLGVLTLIIASIGGGWAFSRWYKTRVVLPAHQAHQSISESEAFSRAVIDAAPTGLCVVRRSDHQVLLENQRIQEWQQSDRLIAALDQKYPLTSPGQTDLEIEGHHLHVGVVDARYHGEDVWICAFHDVTRHIDDAAALEQALRAADSANEAKTRFLATMSHEIRTPLYGVLGTLELLGLTDLGPRQQEYLRTIQRSSATLFQLISDVLDVSKIESGQMTIEAQDFCPLELTEDTLCAYSAFAEAKGLQLYACIDSAIPDRVQGDPLRIRQILNNLLSNAIKFTDNGRVVLRLRLLDLNAGGANLQWQVSDSGIGISQAQQSQLFDPFYQVRDASSEAGAGLGLAICWWLCELMAGQLKVVSEPGLGSSFSLQLHLACAVGQLSDCPEFAPDAPPIYVQAPAPELAQHVCNWFNRLGQETRILGPDAKNLPGSSALLLDVLPSSQTAWGGPRVIATTAGANPAEYTAEGWSVDAHDIRAMAWAVSFAQQGVGQRNHTALTEQARRLDLNILIAEDNPINRAIIKEQLEALGCTVVATADGEQALHQWLPGLFDMVLTDVNMPVMNGYELTKALRRNDADLPIIGVTANALRDEGERCAAVGMNAWLVKPLNLHTLRTQLLKHCKAANPLPLVEPDQPAHIAQIPDQPQLSPKMRTLFFSTMQQDIDKVTASLRDSDAAALGRHLHSMAGALGAVQAGSLADACISLESRLEGHPLTPALATEVSALLERLAAMLDALA</sequence>
<dbReference type="InterPro" id="IPR003594">
    <property type="entry name" value="HATPase_dom"/>
</dbReference>
<dbReference type="SMART" id="SM00387">
    <property type="entry name" value="HATPase_c"/>
    <property type="match status" value="1"/>
</dbReference>
<evidence type="ECO:0000256" key="1">
    <source>
        <dbReference type="ARBA" id="ARBA00000085"/>
    </source>
</evidence>
<organism evidence="21 22">
    <name type="scientific">Pseudomonas fluorescens</name>
    <dbReference type="NCBI Taxonomy" id="294"/>
    <lineage>
        <taxon>Bacteria</taxon>
        <taxon>Pseudomonadati</taxon>
        <taxon>Pseudomonadota</taxon>
        <taxon>Gammaproteobacteria</taxon>
        <taxon>Pseudomonadales</taxon>
        <taxon>Pseudomonadaceae</taxon>
        <taxon>Pseudomonas</taxon>
    </lineage>
</organism>
<dbReference type="InterPro" id="IPR011006">
    <property type="entry name" value="CheY-like_superfamily"/>
</dbReference>
<evidence type="ECO:0000313" key="21">
    <source>
        <dbReference type="EMBL" id="ALI02913.1"/>
    </source>
</evidence>
<keyword evidence="12 17" id="KW-1133">Transmembrane helix</keyword>
<evidence type="ECO:0000256" key="16">
    <source>
        <dbReference type="PROSITE-ProRule" id="PRU00169"/>
    </source>
</evidence>
<dbReference type="PROSITE" id="PS50109">
    <property type="entry name" value="HIS_KIN"/>
    <property type="match status" value="1"/>
</dbReference>
<dbReference type="Gene3D" id="3.40.50.2300">
    <property type="match status" value="1"/>
</dbReference>
<feature type="modified residue" description="4-aspartylphosphate" evidence="16">
    <location>
        <position position="892"/>
    </location>
</feature>
<dbReference type="CDD" id="cd00082">
    <property type="entry name" value="HisKA"/>
    <property type="match status" value="1"/>
</dbReference>
<dbReference type="PRINTS" id="PR00344">
    <property type="entry name" value="BCTRLSENSOR"/>
</dbReference>
<dbReference type="InterPro" id="IPR005467">
    <property type="entry name" value="His_kinase_dom"/>
</dbReference>
<protein>
    <recommendedName>
        <fullName evidence="3">histidine kinase</fullName>
        <ecNumber evidence="3">2.7.13.3</ecNumber>
    </recommendedName>
</protein>
<dbReference type="CDD" id="cd16922">
    <property type="entry name" value="HATPase_EvgS-ArcB-TorS-like"/>
    <property type="match status" value="1"/>
</dbReference>
<dbReference type="InterPro" id="IPR003661">
    <property type="entry name" value="HisK_dim/P_dom"/>
</dbReference>
<keyword evidence="11" id="KW-0067">ATP-binding</keyword>
<dbReference type="Pfam" id="PF00072">
    <property type="entry name" value="Response_reg"/>
    <property type="match status" value="1"/>
</dbReference>
<dbReference type="RefSeq" id="WP_054596200.1">
    <property type="nucleotide sequence ID" value="NZ_CP012830.1"/>
</dbReference>
<evidence type="ECO:0000256" key="10">
    <source>
        <dbReference type="ARBA" id="ARBA00022777"/>
    </source>
</evidence>
<dbReference type="SUPFAM" id="SSF52172">
    <property type="entry name" value="CheY-like"/>
    <property type="match status" value="1"/>
</dbReference>
<evidence type="ECO:0000256" key="4">
    <source>
        <dbReference type="ARBA" id="ARBA00022475"/>
    </source>
</evidence>
<dbReference type="InterPro" id="IPR036641">
    <property type="entry name" value="HPT_dom_sf"/>
</dbReference>
<dbReference type="CDD" id="cd17546">
    <property type="entry name" value="REC_hyHK_CKI1_RcsC-like"/>
    <property type="match status" value="1"/>
</dbReference>
<evidence type="ECO:0000256" key="6">
    <source>
        <dbReference type="ARBA" id="ARBA00022553"/>
    </source>
</evidence>
<evidence type="ECO:0000259" key="19">
    <source>
        <dbReference type="PROSITE" id="PS50110"/>
    </source>
</evidence>
<dbReference type="GO" id="GO:0000155">
    <property type="term" value="F:phosphorelay sensor kinase activity"/>
    <property type="evidence" value="ECO:0007669"/>
    <property type="project" value="InterPro"/>
</dbReference>
<keyword evidence="10" id="KW-0418">Kinase</keyword>
<dbReference type="EC" id="2.7.13.3" evidence="3"/>
<dbReference type="GO" id="GO:0009927">
    <property type="term" value="F:histidine phosphotransfer kinase activity"/>
    <property type="evidence" value="ECO:0007669"/>
    <property type="project" value="TreeGrafter"/>
</dbReference>
<dbReference type="Gene3D" id="1.20.120.160">
    <property type="entry name" value="HPT domain"/>
    <property type="match status" value="1"/>
</dbReference>
<dbReference type="FunFam" id="3.30.565.10:FF:000010">
    <property type="entry name" value="Sensor histidine kinase RcsC"/>
    <property type="match status" value="1"/>
</dbReference>
<dbReference type="Pfam" id="PF00512">
    <property type="entry name" value="HisKA"/>
    <property type="match status" value="1"/>
</dbReference>
<name>A0A0N9WI84_PSEFL</name>
<feature type="domain" description="Histidine kinase" evidence="18">
    <location>
        <begin position="493"/>
        <end position="712"/>
    </location>
</feature>
<evidence type="ECO:0000256" key="12">
    <source>
        <dbReference type="ARBA" id="ARBA00022989"/>
    </source>
</evidence>
<keyword evidence="13" id="KW-0902">Two-component regulatory system</keyword>
<dbReference type="Pfam" id="PF01627">
    <property type="entry name" value="Hpt"/>
    <property type="match status" value="1"/>
</dbReference>
<dbReference type="EMBL" id="CP012830">
    <property type="protein sequence ID" value="ALI02913.1"/>
    <property type="molecule type" value="Genomic_DNA"/>
</dbReference>
<dbReference type="SUPFAM" id="SSF55874">
    <property type="entry name" value="ATPase domain of HSP90 chaperone/DNA topoisomerase II/histidine kinase"/>
    <property type="match status" value="1"/>
</dbReference>
<dbReference type="InterPro" id="IPR036890">
    <property type="entry name" value="HATPase_C_sf"/>
</dbReference>
<keyword evidence="8 17" id="KW-0812">Transmembrane</keyword>
<dbReference type="SMART" id="SM00448">
    <property type="entry name" value="REC"/>
    <property type="match status" value="1"/>
</dbReference>
<evidence type="ECO:0000259" key="18">
    <source>
        <dbReference type="PROSITE" id="PS50109"/>
    </source>
</evidence>
<dbReference type="OrthoDB" id="9770795at2"/>
<dbReference type="PANTHER" id="PTHR43047">
    <property type="entry name" value="TWO-COMPONENT HISTIDINE PROTEIN KINASE"/>
    <property type="match status" value="1"/>
</dbReference>
<dbReference type="GO" id="GO:0005524">
    <property type="term" value="F:ATP binding"/>
    <property type="evidence" value="ECO:0007669"/>
    <property type="project" value="UniProtKB-KW"/>
</dbReference>
<dbReference type="SUPFAM" id="SSF47384">
    <property type="entry name" value="Homodimeric domain of signal transducing histidine kinase"/>
    <property type="match status" value="1"/>
</dbReference>
<dbReference type="SUPFAM" id="SSF47226">
    <property type="entry name" value="Histidine-containing phosphotransfer domain, HPT domain"/>
    <property type="match status" value="1"/>
</dbReference>
<gene>
    <name evidence="21" type="ORF">AO353_18195</name>
</gene>
<keyword evidence="14 17" id="KW-0472">Membrane</keyword>
<evidence type="ECO:0000313" key="22">
    <source>
        <dbReference type="Proteomes" id="UP000066487"/>
    </source>
</evidence>
<dbReference type="PROSITE" id="PS50894">
    <property type="entry name" value="HPT"/>
    <property type="match status" value="1"/>
</dbReference>
<evidence type="ECO:0000259" key="20">
    <source>
        <dbReference type="PROSITE" id="PS50894"/>
    </source>
</evidence>
<dbReference type="Proteomes" id="UP000066487">
    <property type="component" value="Chromosome"/>
</dbReference>
<dbReference type="InterPro" id="IPR001789">
    <property type="entry name" value="Sig_transdc_resp-reg_receiver"/>
</dbReference>
<keyword evidence="4" id="KW-1003">Cell membrane</keyword>
<dbReference type="FunFam" id="1.10.287.130:FF:000004">
    <property type="entry name" value="Ethylene receptor 1"/>
    <property type="match status" value="1"/>
</dbReference>
<dbReference type="Gene3D" id="3.30.565.10">
    <property type="entry name" value="Histidine kinase-like ATPase, C-terminal domain"/>
    <property type="match status" value="1"/>
</dbReference>
<feature type="modified residue" description="Phosphohistidine" evidence="15">
    <location>
        <position position="1019"/>
    </location>
</feature>
<feature type="domain" description="HPt" evidence="20">
    <location>
        <begin position="980"/>
        <end position="1072"/>
    </location>
</feature>
<evidence type="ECO:0000256" key="2">
    <source>
        <dbReference type="ARBA" id="ARBA00004429"/>
    </source>
</evidence>
<evidence type="ECO:0000256" key="14">
    <source>
        <dbReference type="ARBA" id="ARBA00023136"/>
    </source>
</evidence>
<comment type="subcellular location">
    <subcellularLocation>
        <location evidence="2">Cell inner membrane</location>
        <topology evidence="2">Multi-pass membrane protein</topology>
    </subcellularLocation>
</comment>